<dbReference type="RefSeq" id="WP_156273865.1">
    <property type="nucleotide sequence ID" value="NZ_CP046244.1"/>
</dbReference>
<dbReference type="PROSITE" id="PS01307">
    <property type="entry name" value="MOTA"/>
    <property type="match status" value="1"/>
</dbReference>
<feature type="transmembrane region" description="Helical" evidence="13">
    <location>
        <begin position="150"/>
        <end position="172"/>
    </location>
</feature>
<feature type="region of interest" description="Disordered" evidence="12">
    <location>
        <begin position="251"/>
        <end position="271"/>
    </location>
</feature>
<dbReference type="InterPro" id="IPR000540">
    <property type="entry name" value="Flag_MotA_CS"/>
</dbReference>
<keyword evidence="8" id="KW-0375">Hydrogen ion transport</keyword>
<evidence type="ECO:0000259" key="15">
    <source>
        <dbReference type="Pfam" id="PF20560"/>
    </source>
</evidence>
<evidence type="ECO:0000256" key="11">
    <source>
        <dbReference type="ARBA" id="ARBA00023136"/>
    </source>
</evidence>
<evidence type="ECO:0000256" key="4">
    <source>
        <dbReference type="ARBA" id="ARBA00022475"/>
    </source>
</evidence>
<evidence type="ECO:0000256" key="6">
    <source>
        <dbReference type="ARBA" id="ARBA00022692"/>
    </source>
</evidence>
<dbReference type="InterPro" id="IPR002898">
    <property type="entry name" value="MotA_ExbB_proton_chnl"/>
</dbReference>
<dbReference type="Pfam" id="PF20560">
    <property type="entry name" value="MotA_N"/>
    <property type="match status" value="1"/>
</dbReference>
<keyword evidence="3" id="KW-0813">Transport</keyword>
<keyword evidence="6 13" id="KW-0812">Transmembrane</keyword>
<feature type="domain" description="MotA/TolQ/ExbB proton channel" evidence="14">
    <location>
        <begin position="102"/>
        <end position="220"/>
    </location>
</feature>
<evidence type="ECO:0000256" key="7">
    <source>
        <dbReference type="ARBA" id="ARBA00022779"/>
    </source>
</evidence>
<organism evidence="16 17">
    <name type="scientific">Neomoorella glycerini</name>
    <dbReference type="NCBI Taxonomy" id="55779"/>
    <lineage>
        <taxon>Bacteria</taxon>
        <taxon>Bacillati</taxon>
        <taxon>Bacillota</taxon>
        <taxon>Clostridia</taxon>
        <taxon>Neomoorellales</taxon>
        <taxon>Neomoorellaceae</taxon>
        <taxon>Neomoorella</taxon>
    </lineage>
</organism>
<dbReference type="Proteomes" id="UP000425916">
    <property type="component" value="Chromosome"/>
</dbReference>
<accession>A0A6I5ZTI1</accession>
<dbReference type="GO" id="GO:1902600">
    <property type="term" value="P:proton transmembrane transport"/>
    <property type="evidence" value="ECO:0007669"/>
    <property type="project" value="UniProtKB-KW"/>
</dbReference>
<evidence type="ECO:0000256" key="1">
    <source>
        <dbReference type="ARBA" id="ARBA00004651"/>
    </source>
</evidence>
<keyword evidence="7" id="KW-0283">Flagellar rotation</keyword>
<dbReference type="OrthoDB" id="9806929at2"/>
<evidence type="ECO:0000256" key="9">
    <source>
        <dbReference type="ARBA" id="ARBA00022989"/>
    </source>
</evidence>
<evidence type="ECO:0000256" key="13">
    <source>
        <dbReference type="SAM" id="Phobius"/>
    </source>
</evidence>
<dbReference type="PANTHER" id="PTHR30433">
    <property type="entry name" value="CHEMOTAXIS PROTEIN MOTA"/>
    <property type="match status" value="1"/>
</dbReference>
<dbReference type="PANTHER" id="PTHR30433:SF2">
    <property type="entry name" value="MOTILITY PROTEIN A"/>
    <property type="match status" value="1"/>
</dbReference>
<keyword evidence="9 13" id="KW-1133">Transmembrane helix</keyword>
<evidence type="ECO:0000259" key="14">
    <source>
        <dbReference type="Pfam" id="PF01618"/>
    </source>
</evidence>
<evidence type="ECO:0000313" key="16">
    <source>
        <dbReference type="EMBL" id="QGP92847.1"/>
    </source>
</evidence>
<feature type="transmembrane region" description="Helical" evidence="13">
    <location>
        <begin position="184"/>
        <end position="207"/>
    </location>
</feature>
<evidence type="ECO:0000256" key="8">
    <source>
        <dbReference type="ARBA" id="ARBA00022781"/>
    </source>
</evidence>
<dbReference type="InterPro" id="IPR046786">
    <property type="entry name" value="MotA_N"/>
</dbReference>
<evidence type="ECO:0000256" key="3">
    <source>
        <dbReference type="ARBA" id="ARBA00022448"/>
    </source>
</evidence>
<dbReference type="AlphaFoldDB" id="A0A6I5ZTI1"/>
<feature type="transmembrane region" description="Helical" evidence="13">
    <location>
        <begin position="7"/>
        <end position="25"/>
    </location>
</feature>
<sequence>MRRIDYMTVAGIIAGIGLMGGALVMGGNPKLFLNVPSLMVTVGGSFAAVLINFSFQDVKNVFGTVKQAFTTDLMDPEELIELFGELARKARREGLLALEDDANRLDDPFFSKGIQMMVDAMEPEMIREILETDMAYMARRHEIGQGIFKTWGNLAPSFGLIGTLIGLVQMLAKLDKPETLGSSMALALITTFYGAIMAYMIFIPLAGKLGLRSEQEMMLHQMMLEGIISIQSGVNPRILEERLRSFLAPKPRRQPASEAEIAQEEVFRQRT</sequence>
<reference evidence="16 17" key="1">
    <citation type="submission" date="2019-11" db="EMBL/GenBank/DDBJ databases">
        <title>Genome sequence of Moorella glycerini DSM11254.</title>
        <authorList>
            <person name="Poehlein A."/>
            <person name="Boeer T."/>
            <person name="Daniel R."/>
        </authorList>
    </citation>
    <scope>NUCLEOTIDE SEQUENCE [LARGE SCALE GENOMIC DNA]</scope>
    <source>
        <strain evidence="16 17">DSM 11254</strain>
    </source>
</reference>
<keyword evidence="4" id="KW-1003">Cell membrane</keyword>
<keyword evidence="11 13" id="KW-0472">Membrane</keyword>
<evidence type="ECO:0000256" key="12">
    <source>
        <dbReference type="SAM" id="MobiDB-lite"/>
    </source>
</evidence>
<evidence type="ECO:0000256" key="5">
    <source>
        <dbReference type="ARBA" id="ARBA00022500"/>
    </source>
</evidence>
<dbReference type="GO" id="GO:0006935">
    <property type="term" value="P:chemotaxis"/>
    <property type="evidence" value="ECO:0007669"/>
    <property type="project" value="UniProtKB-KW"/>
</dbReference>
<dbReference type="GO" id="GO:0071978">
    <property type="term" value="P:bacterial-type flagellum-dependent swarming motility"/>
    <property type="evidence" value="ECO:0007669"/>
    <property type="project" value="InterPro"/>
</dbReference>
<keyword evidence="10" id="KW-0406">Ion transport</keyword>
<dbReference type="Pfam" id="PF01618">
    <property type="entry name" value="MotA_ExbB"/>
    <property type="match status" value="1"/>
</dbReference>
<comment type="similarity">
    <text evidence="2">Belongs to the MotA family.</text>
</comment>
<evidence type="ECO:0000313" key="17">
    <source>
        <dbReference type="Proteomes" id="UP000425916"/>
    </source>
</evidence>
<keyword evidence="17" id="KW-1185">Reference proteome</keyword>
<dbReference type="GO" id="GO:0005886">
    <property type="term" value="C:plasma membrane"/>
    <property type="evidence" value="ECO:0007669"/>
    <property type="project" value="UniProtKB-SubCell"/>
</dbReference>
<keyword evidence="5" id="KW-0145">Chemotaxis</keyword>
<feature type="domain" description="Motility protein A N-terminal" evidence="15">
    <location>
        <begin position="15"/>
        <end position="94"/>
    </location>
</feature>
<dbReference type="InterPro" id="IPR047055">
    <property type="entry name" value="MotA-like"/>
</dbReference>
<evidence type="ECO:0000256" key="2">
    <source>
        <dbReference type="ARBA" id="ARBA00008038"/>
    </source>
</evidence>
<protein>
    <submittedName>
        <fullName evidence="16">Chemotaxis protein PomA</fullName>
    </submittedName>
</protein>
<gene>
    <name evidence="16" type="primary">pomA_2</name>
    <name evidence="16" type="ORF">MGLY_22390</name>
</gene>
<name>A0A6I5ZTI1_9FIRM</name>
<evidence type="ECO:0000256" key="10">
    <source>
        <dbReference type="ARBA" id="ARBA00023065"/>
    </source>
</evidence>
<feature type="transmembrane region" description="Helical" evidence="13">
    <location>
        <begin position="31"/>
        <end position="53"/>
    </location>
</feature>
<comment type="subcellular location">
    <subcellularLocation>
        <location evidence="1">Cell membrane</location>
        <topology evidence="1">Multi-pass membrane protein</topology>
    </subcellularLocation>
</comment>
<proteinExistence type="inferred from homology"/>
<dbReference type="EMBL" id="CP046244">
    <property type="protein sequence ID" value="QGP92847.1"/>
    <property type="molecule type" value="Genomic_DNA"/>
</dbReference>